<keyword evidence="3" id="KW-0963">Cytoplasm</keyword>
<evidence type="ECO:0000256" key="6">
    <source>
        <dbReference type="ARBA" id="ARBA00045523"/>
    </source>
</evidence>
<dbReference type="Proteomes" id="UP000004994">
    <property type="component" value="Chromosome 7"/>
</dbReference>
<proteinExistence type="inferred from homology"/>
<dbReference type="STRING" id="4081.A0A3Q7H6P4"/>
<dbReference type="Gene3D" id="3.30.1330.30">
    <property type="match status" value="1"/>
</dbReference>
<dbReference type="Pfam" id="PF03465">
    <property type="entry name" value="eRF1_3"/>
    <property type="match status" value="1"/>
</dbReference>
<dbReference type="PaxDb" id="4081-Solyc07g006130.1.1"/>
<dbReference type="GO" id="GO:0018444">
    <property type="term" value="C:translation release factor complex"/>
    <property type="evidence" value="ECO:0000318"/>
    <property type="project" value="GO_Central"/>
</dbReference>
<dbReference type="GO" id="GO:0002184">
    <property type="term" value="P:cytoplasmic translational termination"/>
    <property type="evidence" value="ECO:0000318"/>
    <property type="project" value="GO_Central"/>
</dbReference>
<evidence type="ECO:0000256" key="3">
    <source>
        <dbReference type="ARBA" id="ARBA00022490"/>
    </source>
</evidence>
<dbReference type="PANTHER" id="PTHR10113">
    <property type="entry name" value="PEPTIDE CHAIN RELEASE FACTOR SUBUNIT 1"/>
    <property type="match status" value="1"/>
</dbReference>
<dbReference type="SMR" id="A0A3Q7H6P4"/>
<dbReference type="InterPro" id="IPR005141">
    <property type="entry name" value="eRF1_2"/>
</dbReference>
<accession>A0A3Q7H6P4</accession>
<dbReference type="NCBIfam" id="TIGR03676">
    <property type="entry name" value="aRF1_eRF1"/>
    <property type="match status" value="1"/>
</dbReference>
<dbReference type="SUPFAM" id="SSF53137">
    <property type="entry name" value="Translational machinery components"/>
    <property type="match status" value="1"/>
</dbReference>
<dbReference type="InterPro" id="IPR005142">
    <property type="entry name" value="eRF1_3"/>
</dbReference>
<evidence type="ECO:0000313" key="9">
    <source>
        <dbReference type="Proteomes" id="UP000004994"/>
    </source>
</evidence>
<dbReference type="GO" id="GO:0016149">
    <property type="term" value="F:translation release factor activity, codon specific"/>
    <property type="evidence" value="ECO:0000318"/>
    <property type="project" value="GO_Central"/>
</dbReference>
<protein>
    <recommendedName>
        <fullName evidence="7">eRF1/Pelota-like N-terminal domain-containing protein</fullName>
    </recommendedName>
</protein>
<dbReference type="SMART" id="SM01194">
    <property type="entry name" value="eRF1_1"/>
    <property type="match status" value="1"/>
</dbReference>
<dbReference type="FunFam" id="3.30.1330.30:FF:000006">
    <property type="entry name" value="Peptide chain release factor subunit 1"/>
    <property type="match status" value="1"/>
</dbReference>
<dbReference type="InterPro" id="IPR024049">
    <property type="entry name" value="eRF1_1_sf"/>
</dbReference>
<evidence type="ECO:0000256" key="5">
    <source>
        <dbReference type="ARBA" id="ARBA00022917"/>
    </source>
</evidence>
<keyword evidence="4" id="KW-0341">Growth regulation</keyword>
<dbReference type="Pfam" id="PF03463">
    <property type="entry name" value="eRF1_1"/>
    <property type="match status" value="1"/>
</dbReference>
<dbReference type="GO" id="GO:1990825">
    <property type="term" value="F:sequence-specific mRNA binding"/>
    <property type="evidence" value="ECO:0000318"/>
    <property type="project" value="GO_Central"/>
</dbReference>
<evidence type="ECO:0000259" key="7">
    <source>
        <dbReference type="SMART" id="SM01194"/>
    </source>
</evidence>
<dbReference type="FunCoup" id="A0A3Q7H6P4">
    <property type="interactions" value="4057"/>
</dbReference>
<comment type="similarity">
    <text evidence="2">Belongs to the eukaryotic release factor 1 family.</text>
</comment>
<dbReference type="InterPro" id="IPR005140">
    <property type="entry name" value="eRF1_Pelota-like_N"/>
</dbReference>
<sequence length="570" mass="63806">MADSHDNDKNIEIWKIKKLIKALEAARGNGTSMISLIMPPRDQVSRVTKMLGDEFGTASNIKSRVNRQSVLGAITSAQQRLKLYNKVPPNGLVLYTGTIITEDGKEKKVTIDFEPFRPINASLYLCDNKFHTEALNELLESDDKFGFIVMDGNGTLFGTLSGNTREVLHKFSVDLPKKHGRGGQSALRFARLRMEKRHNYVRKTAELATQFYINPATSQPNVSGLILAGSADFKTELSQSDMFDPRLQAKILNVVDVSYGGENGFNQAIELSAEVLANVKFIQEKKLIGKYFEEISQDTGKYVFGVDDTLKVLEMGAIETLIVWENLDINRYVLKNNTSGETIIKHLNKEQDTVQSNFRDPDTNAELEVQDKLSLLEWFANEYRKFGCSLEFVTNKSQEGSQFCRGFGGIGGILRYQLDVRAFDELSDDGVEQEACTGVRGLSPYSAAPVLNKKLLGDLQIDDLHEVKYPVISSSLSVLYEDHFYFINSVPRVEQEGCVGERGLAPDLATHVVSNKSLKTLHQMDDDLREEMKLLVISLHLSKGAESYTYAMLSAEGEMPELQSYYLLPS</sequence>
<evidence type="ECO:0000256" key="2">
    <source>
        <dbReference type="ARBA" id="ARBA00005326"/>
    </source>
</evidence>
<organism evidence="8">
    <name type="scientific">Solanum lycopersicum</name>
    <name type="common">Tomato</name>
    <name type="synonym">Lycopersicon esculentum</name>
    <dbReference type="NCBI Taxonomy" id="4081"/>
    <lineage>
        <taxon>Eukaryota</taxon>
        <taxon>Viridiplantae</taxon>
        <taxon>Streptophyta</taxon>
        <taxon>Embryophyta</taxon>
        <taxon>Tracheophyta</taxon>
        <taxon>Spermatophyta</taxon>
        <taxon>Magnoliopsida</taxon>
        <taxon>eudicotyledons</taxon>
        <taxon>Gunneridae</taxon>
        <taxon>Pentapetalae</taxon>
        <taxon>asterids</taxon>
        <taxon>lamiids</taxon>
        <taxon>Solanales</taxon>
        <taxon>Solanaceae</taxon>
        <taxon>Solanoideae</taxon>
        <taxon>Solaneae</taxon>
        <taxon>Solanum</taxon>
        <taxon>Solanum subgen. Lycopersicon</taxon>
    </lineage>
</organism>
<dbReference type="OMA" id="WENMDIN"/>
<dbReference type="InterPro" id="IPR029064">
    <property type="entry name" value="Ribosomal_eL30-like_sf"/>
</dbReference>
<evidence type="ECO:0000256" key="4">
    <source>
        <dbReference type="ARBA" id="ARBA00022604"/>
    </source>
</evidence>
<comment type="function">
    <text evidence="6">Directs the termination of nascent peptide synthesis (translation) in response to the termination codons UAA, UAG and UGA. Modulates plant growth and development.</text>
</comment>
<dbReference type="GO" id="GO:0005829">
    <property type="term" value="C:cytosol"/>
    <property type="evidence" value="ECO:0000318"/>
    <property type="project" value="GO_Central"/>
</dbReference>
<dbReference type="Gene3D" id="3.30.420.60">
    <property type="entry name" value="eRF1 domain 2"/>
    <property type="match status" value="1"/>
</dbReference>
<dbReference type="AlphaFoldDB" id="A0A3Q7H6P4"/>
<dbReference type="InterPro" id="IPR004403">
    <property type="entry name" value="Peptide_chain-rel_eRF1/aRF1"/>
</dbReference>
<dbReference type="SUPFAM" id="SSF55481">
    <property type="entry name" value="N-terminal domain of eukaryotic peptide chain release factor subunit 1, ERF1"/>
    <property type="match status" value="1"/>
</dbReference>
<feature type="domain" description="eRF1/Pelota-like N-terminal" evidence="7">
    <location>
        <begin position="4"/>
        <end position="140"/>
    </location>
</feature>
<dbReference type="Gramene" id="Solyc07g006130.2.1">
    <property type="protein sequence ID" value="Solyc07g006130.2.1"/>
    <property type="gene ID" value="Solyc07g006130.2"/>
</dbReference>
<name>A0A3Q7H6P4_SOLLC</name>
<reference evidence="8" key="1">
    <citation type="journal article" date="2012" name="Nature">
        <title>The tomato genome sequence provides insights into fleshy fruit evolution.</title>
        <authorList>
            <consortium name="Tomato Genome Consortium"/>
        </authorList>
    </citation>
    <scope>NUCLEOTIDE SEQUENCE [LARGE SCALE GENOMIC DNA]</scope>
    <source>
        <strain evidence="8">cv. Heinz 1706</strain>
    </source>
</reference>
<keyword evidence="5" id="KW-0648">Protein biosynthesis</keyword>
<dbReference type="Gene3D" id="3.30.960.10">
    <property type="entry name" value="eRF1 domain 1"/>
    <property type="match status" value="1"/>
</dbReference>
<comment type="subcellular location">
    <subcellularLocation>
        <location evidence="1">Cytoplasm</location>
    </subcellularLocation>
</comment>
<reference evidence="8" key="2">
    <citation type="submission" date="2019-01" db="UniProtKB">
        <authorList>
            <consortium name="EnsemblPlants"/>
        </authorList>
    </citation>
    <scope>IDENTIFICATION</scope>
    <source>
        <strain evidence="8">cv. Heinz 1706</strain>
    </source>
</reference>
<dbReference type="FunFam" id="3.30.960.10:FF:000001">
    <property type="entry name" value="Eukaryotic peptide chain release factor subunit 1"/>
    <property type="match status" value="1"/>
</dbReference>
<dbReference type="SUPFAM" id="SSF55315">
    <property type="entry name" value="L30e-like"/>
    <property type="match status" value="1"/>
</dbReference>
<evidence type="ECO:0000256" key="1">
    <source>
        <dbReference type="ARBA" id="ARBA00004496"/>
    </source>
</evidence>
<dbReference type="FunFam" id="3.30.420.60:FF:000001">
    <property type="entry name" value="Eukaryotic peptide chain release factor subunit 1"/>
    <property type="match status" value="1"/>
</dbReference>
<keyword evidence="9" id="KW-1185">Reference proteome</keyword>
<dbReference type="InParanoid" id="A0A3Q7H6P4"/>
<evidence type="ECO:0000313" key="8">
    <source>
        <dbReference type="EnsemblPlants" id="Solyc07g006130.2.1"/>
    </source>
</evidence>
<dbReference type="InterPro" id="IPR042226">
    <property type="entry name" value="eFR1_2_sf"/>
</dbReference>
<dbReference type="EnsemblPlants" id="Solyc07g006130.2.1">
    <property type="protein sequence ID" value="Solyc07g006130.2.1"/>
    <property type="gene ID" value="Solyc07g006130.2"/>
</dbReference>
<dbReference type="Pfam" id="PF03464">
    <property type="entry name" value="eRF1_2"/>
    <property type="match status" value="1"/>
</dbReference>